<dbReference type="PANTHER" id="PTHR34826:SF2">
    <property type="entry name" value="UPF0590 PROTEIN C409.17C"/>
    <property type="match status" value="1"/>
</dbReference>
<dbReference type="InterPro" id="IPR013897">
    <property type="entry name" value="Duc1"/>
</dbReference>
<proteinExistence type="predicted"/>
<reference evidence="2" key="1">
    <citation type="submission" date="2014-05" db="EMBL/GenBank/DDBJ databases">
        <title>The transcriptome of the halophilic microalga Tetraselmis sp. GSL018 isolated from the Great Salt Lake, Utah.</title>
        <authorList>
            <person name="Jinkerson R.E."/>
            <person name="D'Adamo S."/>
            <person name="Posewitz M.C."/>
        </authorList>
    </citation>
    <scope>NUCLEOTIDE SEQUENCE</scope>
    <source>
        <strain evidence="2">GSL018</strain>
    </source>
</reference>
<organism evidence="2">
    <name type="scientific">Tetraselmis sp. GSL018</name>
    <dbReference type="NCBI Taxonomy" id="582737"/>
    <lineage>
        <taxon>Eukaryota</taxon>
        <taxon>Viridiplantae</taxon>
        <taxon>Chlorophyta</taxon>
        <taxon>core chlorophytes</taxon>
        <taxon>Chlorodendrophyceae</taxon>
        <taxon>Chlorodendrales</taxon>
        <taxon>Chlorodendraceae</taxon>
        <taxon>Tetraselmis</taxon>
    </lineage>
</organism>
<feature type="domain" description="Domain of unknown function at the cortex 1" evidence="1">
    <location>
        <begin position="95"/>
        <end position="320"/>
    </location>
</feature>
<dbReference type="PANTHER" id="PTHR34826">
    <property type="entry name" value="UPF0590 PROTEIN C409.17C"/>
    <property type="match status" value="1"/>
</dbReference>
<evidence type="ECO:0000259" key="1">
    <source>
        <dbReference type="Pfam" id="PF08588"/>
    </source>
</evidence>
<sequence length="339" mass="37932">MIILDPLHSAVSLLFGRISGLRLVDSCGSLDSPSSDDETGFQSPCSKAKNYLKTRNGEYQNEHTLFPASTSLPPCEAWPDFPVLLRTEPGAGMRTQTQDGILRVAEKEYFETEIFKGCIVIRASGLSSSEPGQFGSRKRKLQIVVQGKFKQKVFYSEVYSGQEFARPFTHPPPSWLVSLFITVARTVSPCYKLVGPREPRPGITGLLVGLAQSICVSEPGQEPDPMGIPYEDTDLLGPEFPKDFSSRKKTFSKREGWEDNHFDTTRIWTFGFWEHLMSIADFKLDLGVLNLPAAQYIEDQALVICSKTRDKTLYSVEVWHEIFAKASAEKSEEKSCSPE</sequence>
<protein>
    <recommendedName>
        <fullName evidence="1">Domain of unknown function at the cortex 1 domain-containing protein</fullName>
    </recommendedName>
</protein>
<gene>
    <name evidence="2" type="ORF">TSPGSL018_14657</name>
</gene>
<name>A0A061R667_9CHLO</name>
<dbReference type="EMBL" id="GBEZ01020666">
    <property type="protein sequence ID" value="JAC66021.1"/>
    <property type="molecule type" value="Transcribed_RNA"/>
</dbReference>
<accession>A0A061R667</accession>
<evidence type="ECO:0000313" key="2">
    <source>
        <dbReference type="EMBL" id="JAC66021.1"/>
    </source>
</evidence>
<dbReference type="Pfam" id="PF08588">
    <property type="entry name" value="Duc1"/>
    <property type="match status" value="1"/>
</dbReference>
<dbReference type="AlphaFoldDB" id="A0A061R667"/>